<evidence type="ECO:0000313" key="5">
    <source>
        <dbReference type="Proteomes" id="UP000010802"/>
    </source>
</evidence>
<dbReference type="EMBL" id="HF563609">
    <property type="protein sequence ID" value="CDI40997.1"/>
    <property type="molecule type" value="Genomic_DNA"/>
</dbReference>
<keyword evidence="2 4" id="KW-0560">Oxidoreductase</keyword>
<dbReference type="RefSeq" id="WP_013779316.1">
    <property type="nucleotide sequence ID" value="NC_015519.1"/>
</dbReference>
<keyword evidence="5" id="KW-1185">Reference proteome</keyword>
<evidence type="ECO:0000259" key="3">
    <source>
        <dbReference type="SMART" id="SM01329"/>
    </source>
</evidence>
<dbReference type="SUPFAM" id="SSF53659">
    <property type="entry name" value="Isocitrate/Isopropylmalate dehydrogenase-like"/>
    <property type="match status" value="1"/>
</dbReference>
<dbReference type="InterPro" id="IPR024084">
    <property type="entry name" value="IsoPropMal-DH-like_dom"/>
</dbReference>
<organism evidence="4 5">
    <name type="scientific">Tepidanaerobacter acetatoxydans (strain DSM 21804 / JCM 16047 / Re1)</name>
    <dbReference type="NCBI Taxonomy" id="1209989"/>
    <lineage>
        <taxon>Bacteria</taxon>
        <taxon>Bacillati</taxon>
        <taxon>Bacillota</taxon>
        <taxon>Clostridia</taxon>
        <taxon>Thermosediminibacterales</taxon>
        <taxon>Tepidanaerobacteraceae</taxon>
        <taxon>Tepidanaerobacter</taxon>
    </lineage>
</organism>
<dbReference type="STRING" id="1209989.TepRe1_2278"/>
<evidence type="ECO:0000256" key="2">
    <source>
        <dbReference type="ARBA" id="ARBA00023002"/>
    </source>
</evidence>
<dbReference type="eggNOG" id="COG0473">
    <property type="taxonomic scope" value="Bacteria"/>
</dbReference>
<dbReference type="EC" id="1.1.1.41" evidence="4"/>
<feature type="domain" description="Isopropylmalate dehydrogenase-like" evidence="3">
    <location>
        <begin position="41"/>
        <end position="378"/>
    </location>
</feature>
<dbReference type="GO" id="GO:0004449">
    <property type="term" value="F:isocitrate dehydrogenase (NAD+) activity"/>
    <property type="evidence" value="ECO:0007669"/>
    <property type="project" value="UniProtKB-EC"/>
</dbReference>
<evidence type="ECO:0000313" key="4">
    <source>
        <dbReference type="EMBL" id="CDI40997.1"/>
    </source>
</evidence>
<proteinExistence type="inferred from homology"/>
<dbReference type="PANTHER" id="PTHR11835">
    <property type="entry name" value="DECARBOXYLATING DEHYDROGENASES-ISOCITRATE, ISOPROPYLMALATE, TARTRATE"/>
    <property type="match status" value="1"/>
</dbReference>
<name>F4LSK7_TEPAE</name>
<gene>
    <name evidence="4" type="ordered locus">TEPIRE1_2448</name>
</gene>
<comment type="similarity">
    <text evidence="1">Belongs to the isocitrate and isopropylmalate dehydrogenases family.</text>
</comment>
<reference evidence="5" key="1">
    <citation type="journal article" date="2013" name="Genome Announc.">
        <title>First genome sequence of a syntrophic acetate-oxidizing bacterium, Tepidanaerobacter acetatoxydans strain Re1.</title>
        <authorList>
            <person name="Manzoor S."/>
            <person name="Bongcam-Rudloff E."/>
            <person name="Schnurer A."/>
            <person name="Muller B."/>
        </authorList>
    </citation>
    <scope>NUCLEOTIDE SEQUENCE [LARGE SCALE GENOMIC DNA]</scope>
    <source>
        <strain evidence="5">Re1</strain>
    </source>
</reference>
<dbReference type="Gene3D" id="3.40.718.10">
    <property type="entry name" value="Isopropylmalate Dehydrogenase"/>
    <property type="match status" value="1"/>
</dbReference>
<dbReference type="KEGG" id="tae:TepiRe1_2448"/>
<dbReference type="HOGENOM" id="CLU_031953_0_1_9"/>
<dbReference type="OrthoDB" id="9806254at2"/>
<dbReference type="SMART" id="SM01329">
    <property type="entry name" value="Iso_dh"/>
    <property type="match status" value="1"/>
</dbReference>
<dbReference type="Proteomes" id="UP000010802">
    <property type="component" value="Chromosome"/>
</dbReference>
<dbReference type="GO" id="GO:0006102">
    <property type="term" value="P:isocitrate metabolic process"/>
    <property type="evidence" value="ECO:0007669"/>
    <property type="project" value="TreeGrafter"/>
</dbReference>
<dbReference type="KEGG" id="tep:TepRe1_2278"/>
<dbReference type="GO" id="GO:0006099">
    <property type="term" value="P:tricarboxylic acid cycle"/>
    <property type="evidence" value="ECO:0007669"/>
    <property type="project" value="TreeGrafter"/>
</dbReference>
<sequence length="389" mass="43191">MNYINEALKKFESLIDSELKRIEKMKSQDDFIDYKKLDKVIIGILPGDGVGPIIMKQALRVLNHLLQKEIAEKKIEIRIIDGLTIENRSAKMQTVPDDVLEAIKKCNVILKGPTVTPKATDPWPNLPSANATLRRELDLFANLRPVKIPEKNIDWAFFRENIEGAYILGSKGIQVNEDLAIDFVVETKQGSDRIARAAFEYAKNNGKKNITVVTKANIVKLTDGNFIKAVRKVGQEYPDIDIQERYVDATAAKLNNPEFNKGLEVFVLPNLYGDIITDIAAEIQGGLGTAGSANIGKRYAVFEAIHGTAPDLINNGRGDYANPCSLLRAVAMLLSHIGYNDKSFQLDKALEICTITERKVVVTTKKTDASAAEFTDYLLETLKRIGTVN</sequence>
<dbReference type="Pfam" id="PF00180">
    <property type="entry name" value="Iso_dh"/>
    <property type="match status" value="1"/>
</dbReference>
<dbReference type="PANTHER" id="PTHR11835:SF34">
    <property type="entry name" value="ISOCITRATE DEHYDROGENASE [NAD] SUBUNIT ALPHA, MITOCHONDRIAL"/>
    <property type="match status" value="1"/>
</dbReference>
<protein>
    <submittedName>
        <fullName evidence="4">Isocitrate dehydrogenase (NAD(+))</fullName>
        <ecNumber evidence="4">1.1.1.41</ecNumber>
    </submittedName>
</protein>
<evidence type="ECO:0000256" key="1">
    <source>
        <dbReference type="ARBA" id="ARBA00007769"/>
    </source>
</evidence>
<dbReference type="AlphaFoldDB" id="F4LSK7"/>
<accession>F4LSK7</accession>